<evidence type="ECO:0000256" key="3">
    <source>
        <dbReference type="SAM" id="Phobius"/>
    </source>
</evidence>
<dbReference type="EMBL" id="QEAP01000903">
    <property type="protein sequence ID" value="TPX54308.1"/>
    <property type="molecule type" value="Genomic_DNA"/>
</dbReference>
<keyword evidence="3" id="KW-1133">Transmembrane helix</keyword>
<protein>
    <submittedName>
        <fullName evidence="5">Chitinase</fullName>
    </submittedName>
</protein>
<gene>
    <name evidence="5" type="ORF">CcCBS67573_g09591</name>
</gene>
<keyword evidence="2" id="KW-1015">Disulfide bond</keyword>
<evidence type="ECO:0000259" key="4">
    <source>
        <dbReference type="Pfam" id="PF00182"/>
    </source>
</evidence>
<dbReference type="GO" id="GO:0006952">
    <property type="term" value="P:defense response"/>
    <property type="evidence" value="ECO:0007669"/>
    <property type="project" value="UniProtKB-KW"/>
</dbReference>
<organism evidence="5 6">
    <name type="scientific">Chytriomyces confervae</name>
    <dbReference type="NCBI Taxonomy" id="246404"/>
    <lineage>
        <taxon>Eukaryota</taxon>
        <taxon>Fungi</taxon>
        <taxon>Fungi incertae sedis</taxon>
        <taxon>Chytridiomycota</taxon>
        <taxon>Chytridiomycota incertae sedis</taxon>
        <taxon>Chytridiomycetes</taxon>
        <taxon>Chytridiales</taxon>
        <taxon>Chytriomycetaceae</taxon>
        <taxon>Chytriomyces</taxon>
    </lineage>
</organism>
<dbReference type="GO" id="GO:0004568">
    <property type="term" value="F:chitinase activity"/>
    <property type="evidence" value="ECO:0007669"/>
    <property type="project" value="InterPro"/>
</dbReference>
<comment type="caution">
    <text evidence="5">The sequence shown here is derived from an EMBL/GenBank/DDBJ whole genome shotgun (WGS) entry which is preliminary data.</text>
</comment>
<evidence type="ECO:0000313" key="6">
    <source>
        <dbReference type="Proteomes" id="UP000320333"/>
    </source>
</evidence>
<dbReference type="PANTHER" id="PTHR22595">
    <property type="entry name" value="CHITINASE-RELATED"/>
    <property type="match status" value="1"/>
</dbReference>
<dbReference type="GO" id="GO:0016998">
    <property type="term" value="P:cell wall macromolecule catabolic process"/>
    <property type="evidence" value="ECO:0007669"/>
    <property type="project" value="InterPro"/>
</dbReference>
<dbReference type="Proteomes" id="UP000320333">
    <property type="component" value="Unassembled WGS sequence"/>
</dbReference>
<evidence type="ECO:0000256" key="2">
    <source>
        <dbReference type="ARBA" id="ARBA00023157"/>
    </source>
</evidence>
<accession>A0A507DTN6</accession>
<dbReference type="PANTHER" id="PTHR22595:SF79">
    <property type="entry name" value="CHITINASE 12"/>
    <property type="match status" value="1"/>
</dbReference>
<dbReference type="InterPro" id="IPR023346">
    <property type="entry name" value="Lysozyme-like_dom_sf"/>
</dbReference>
<reference evidence="5 6" key="1">
    <citation type="journal article" date="2019" name="Sci. Rep.">
        <title>Comparative genomics of chytrid fungi reveal insights into the obligate biotrophic and pathogenic lifestyle of Synchytrium endobioticum.</title>
        <authorList>
            <person name="van de Vossenberg B.T.L.H."/>
            <person name="Warris S."/>
            <person name="Nguyen H.D.T."/>
            <person name="van Gent-Pelzer M.P.E."/>
            <person name="Joly D.L."/>
            <person name="van de Geest H.C."/>
            <person name="Bonants P.J.M."/>
            <person name="Smith D.S."/>
            <person name="Levesque C.A."/>
            <person name="van der Lee T.A.J."/>
        </authorList>
    </citation>
    <scope>NUCLEOTIDE SEQUENCE [LARGE SCALE GENOMIC DNA]</scope>
    <source>
        <strain evidence="5 6">CBS 675.73</strain>
    </source>
</reference>
<dbReference type="AlphaFoldDB" id="A0A507DTN6"/>
<sequence length="401" mass="40864">MAAALITSLGSACNSIYGPDTRLGRHLAGLGISFNSPSPAELQSKAEGLARAIELFPGTLQTQSEVVAFVANIVFESICLTAKEEIQCLRDPARCVALYGEQFWGRGYVQLTGRANYEAFAVAINRPDVVTNPSLVATDETLAWSSAVWFWSNSCRSSRTVGSALMCINSPECGSATSTVYYQYAPWYRLAIAQQLASSVGVDASTQESIAACPQMGVDLNVGWSQFCQYHGNGASVTCREVNSGGAPSLVRASSVGVDTGVSTSAASSASVSSISVVSANSTATAVSVSNSSATISSATATSPVTLTNTSGALAKSTNQSQTSSSNSSPGLGNAGNANSAAYSANPESNGLSGGAIAGISVGCVAVAAAAVVGGVLYKQRYTAVSKQDSQLPGSSQFLQG</sequence>
<keyword evidence="3" id="KW-0812">Transmembrane</keyword>
<dbReference type="Pfam" id="PF00182">
    <property type="entry name" value="Glyco_hydro_19"/>
    <property type="match status" value="1"/>
</dbReference>
<feature type="domain" description="Glycoside hydrolase family 19 catalytic" evidence="4">
    <location>
        <begin position="97"/>
        <end position="153"/>
    </location>
</feature>
<dbReference type="SUPFAM" id="SSF53955">
    <property type="entry name" value="Lysozyme-like"/>
    <property type="match status" value="1"/>
</dbReference>
<dbReference type="Gene3D" id="1.10.530.10">
    <property type="match status" value="1"/>
</dbReference>
<name>A0A507DTN6_9FUNG</name>
<evidence type="ECO:0000256" key="1">
    <source>
        <dbReference type="ARBA" id="ARBA00022821"/>
    </source>
</evidence>
<proteinExistence type="predicted"/>
<keyword evidence="3" id="KW-0472">Membrane</keyword>
<keyword evidence="6" id="KW-1185">Reference proteome</keyword>
<keyword evidence="1" id="KW-0611">Plant defense</keyword>
<feature type="transmembrane region" description="Helical" evidence="3">
    <location>
        <begin position="356"/>
        <end position="378"/>
    </location>
</feature>
<dbReference type="InterPro" id="IPR000726">
    <property type="entry name" value="Glyco_hydro_19_cat"/>
</dbReference>
<dbReference type="GO" id="GO:0006032">
    <property type="term" value="P:chitin catabolic process"/>
    <property type="evidence" value="ECO:0007669"/>
    <property type="project" value="InterPro"/>
</dbReference>
<evidence type="ECO:0000313" key="5">
    <source>
        <dbReference type="EMBL" id="TPX54308.1"/>
    </source>
</evidence>
<dbReference type="OrthoDB" id="2100254at2759"/>